<sequence>MSLTESLDQIQALNYLQMASAAATMYDQVLNFSQEVSSPYLIPGKRAQA</sequence>
<name>A0ACB8BBP4_9AGAM</name>
<accession>A0ACB8BBP4</accession>
<gene>
    <name evidence="1" type="ORF">BV22DRAFT_1196940</name>
</gene>
<keyword evidence="2" id="KW-1185">Reference proteome</keyword>
<reference evidence="1" key="1">
    <citation type="journal article" date="2021" name="New Phytol.">
        <title>Evolutionary innovations through gain and loss of genes in the ectomycorrhizal Boletales.</title>
        <authorList>
            <person name="Wu G."/>
            <person name="Miyauchi S."/>
            <person name="Morin E."/>
            <person name="Kuo A."/>
            <person name="Drula E."/>
            <person name="Varga T."/>
            <person name="Kohler A."/>
            <person name="Feng B."/>
            <person name="Cao Y."/>
            <person name="Lipzen A."/>
            <person name="Daum C."/>
            <person name="Hundley H."/>
            <person name="Pangilinan J."/>
            <person name="Johnson J."/>
            <person name="Barry K."/>
            <person name="LaButti K."/>
            <person name="Ng V."/>
            <person name="Ahrendt S."/>
            <person name="Min B."/>
            <person name="Choi I.G."/>
            <person name="Park H."/>
            <person name="Plett J.M."/>
            <person name="Magnuson J."/>
            <person name="Spatafora J.W."/>
            <person name="Nagy L.G."/>
            <person name="Henrissat B."/>
            <person name="Grigoriev I.V."/>
            <person name="Yang Z.L."/>
            <person name="Xu J."/>
            <person name="Martin F.M."/>
        </authorList>
    </citation>
    <scope>NUCLEOTIDE SEQUENCE</scope>
    <source>
        <strain evidence="1">KUC20120723A-06</strain>
    </source>
</reference>
<evidence type="ECO:0000313" key="1">
    <source>
        <dbReference type="EMBL" id="KAH7923126.1"/>
    </source>
</evidence>
<organism evidence="1 2">
    <name type="scientific">Leucogyrophana mollusca</name>
    <dbReference type="NCBI Taxonomy" id="85980"/>
    <lineage>
        <taxon>Eukaryota</taxon>
        <taxon>Fungi</taxon>
        <taxon>Dikarya</taxon>
        <taxon>Basidiomycota</taxon>
        <taxon>Agaricomycotina</taxon>
        <taxon>Agaricomycetes</taxon>
        <taxon>Agaricomycetidae</taxon>
        <taxon>Boletales</taxon>
        <taxon>Boletales incertae sedis</taxon>
        <taxon>Leucogyrophana</taxon>
    </lineage>
</organism>
<comment type="caution">
    <text evidence="1">The sequence shown here is derived from an EMBL/GenBank/DDBJ whole genome shotgun (WGS) entry which is preliminary data.</text>
</comment>
<protein>
    <submittedName>
        <fullName evidence="1">Uncharacterized protein</fullName>
    </submittedName>
</protein>
<evidence type="ECO:0000313" key="2">
    <source>
        <dbReference type="Proteomes" id="UP000790709"/>
    </source>
</evidence>
<dbReference type="Proteomes" id="UP000790709">
    <property type="component" value="Unassembled WGS sequence"/>
</dbReference>
<dbReference type="EMBL" id="MU266462">
    <property type="protein sequence ID" value="KAH7923126.1"/>
    <property type="molecule type" value="Genomic_DNA"/>
</dbReference>
<proteinExistence type="predicted"/>